<reference evidence="2" key="1">
    <citation type="submission" date="2022-11" db="UniProtKB">
        <authorList>
            <consortium name="WormBaseParasite"/>
        </authorList>
    </citation>
    <scope>IDENTIFICATION</scope>
</reference>
<keyword evidence="1" id="KW-1185">Reference proteome</keyword>
<accession>A0A914IDZ4</accession>
<organism evidence="1 2">
    <name type="scientific">Globodera rostochiensis</name>
    <name type="common">Golden nematode worm</name>
    <name type="synonym">Heterodera rostochiensis</name>
    <dbReference type="NCBI Taxonomy" id="31243"/>
    <lineage>
        <taxon>Eukaryota</taxon>
        <taxon>Metazoa</taxon>
        <taxon>Ecdysozoa</taxon>
        <taxon>Nematoda</taxon>
        <taxon>Chromadorea</taxon>
        <taxon>Rhabditida</taxon>
        <taxon>Tylenchina</taxon>
        <taxon>Tylenchomorpha</taxon>
        <taxon>Tylenchoidea</taxon>
        <taxon>Heteroderidae</taxon>
        <taxon>Heteroderinae</taxon>
        <taxon>Globodera</taxon>
    </lineage>
</organism>
<evidence type="ECO:0000313" key="1">
    <source>
        <dbReference type="Proteomes" id="UP000887572"/>
    </source>
</evidence>
<protein>
    <submittedName>
        <fullName evidence="2">Uncharacterized protein</fullName>
    </submittedName>
</protein>
<dbReference type="AlphaFoldDB" id="A0A914IDZ4"/>
<dbReference type="WBParaSite" id="Gr19_v10_g9012.t1">
    <property type="protein sequence ID" value="Gr19_v10_g9012.t1"/>
    <property type="gene ID" value="Gr19_v10_g9012"/>
</dbReference>
<dbReference type="Proteomes" id="UP000887572">
    <property type="component" value="Unplaced"/>
</dbReference>
<proteinExistence type="predicted"/>
<sequence length="93" mass="10450">MYRNSSVTERSFIPTASVWTPPTSFVLVVRLPCRIDKALNEKSPNRKSTSTAYLSHHSTSFKSTRSIQKMRIEHRVTITVVRAGKIVGTLCQG</sequence>
<evidence type="ECO:0000313" key="2">
    <source>
        <dbReference type="WBParaSite" id="Gr19_v10_g9012.t1"/>
    </source>
</evidence>
<name>A0A914IDZ4_GLORO</name>